<name>A0AAV7QRM0_PLEWA</name>
<keyword evidence="2" id="KW-1185">Reference proteome</keyword>
<gene>
    <name evidence="1" type="ORF">NDU88_007428</name>
</gene>
<organism evidence="1 2">
    <name type="scientific">Pleurodeles waltl</name>
    <name type="common">Iberian ribbed newt</name>
    <dbReference type="NCBI Taxonomy" id="8319"/>
    <lineage>
        <taxon>Eukaryota</taxon>
        <taxon>Metazoa</taxon>
        <taxon>Chordata</taxon>
        <taxon>Craniata</taxon>
        <taxon>Vertebrata</taxon>
        <taxon>Euteleostomi</taxon>
        <taxon>Amphibia</taxon>
        <taxon>Batrachia</taxon>
        <taxon>Caudata</taxon>
        <taxon>Salamandroidea</taxon>
        <taxon>Salamandridae</taxon>
        <taxon>Pleurodelinae</taxon>
        <taxon>Pleurodeles</taxon>
    </lineage>
</organism>
<protein>
    <submittedName>
        <fullName evidence="1">Uncharacterized protein</fullName>
    </submittedName>
</protein>
<accession>A0AAV7QRM0</accession>
<evidence type="ECO:0000313" key="2">
    <source>
        <dbReference type="Proteomes" id="UP001066276"/>
    </source>
</evidence>
<comment type="caution">
    <text evidence="1">The sequence shown here is derived from an EMBL/GenBank/DDBJ whole genome shotgun (WGS) entry which is preliminary data.</text>
</comment>
<sequence length="97" mass="10871">METVAGAARGAVWALVGCLTNESAEYRSHMKDCATRPVVARLLRYHDWDPLFNRAREADPFVVENGKVNMFPDFTAAVQGKRTSYMEVKKALHTEGI</sequence>
<dbReference type="Proteomes" id="UP001066276">
    <property type="component" value="Chromosome 6"/>
</dbReference>
<reference evidence="1" key="1">
    <citation type="journal article" date="2022" name="bioRxiv">
        <title>Sequencing and chromosome-scale assembly of the giantPleurodeles waltlgenome.</title>
        <authorList>
            <person name="Brown T."/>
            <person name="Elewa A."/>
            <person name="Iarovenko S."/>
            <person name="Subramanian E."/>
            <person name="Araus A.J."/>
            <person name="Petzold A."/>
            <person name="Susuki M."/>
            <person name="Suzuki K.-i.T."/>
            <person name="Hayashi T."/>
            <person name="Toyoda A."/>
            <person name="Oliveira C."/>
            <person name="Osipova E."/>
            <person name="Leigh N.D."/>
            <person name="Simon A."/>
            <person name="Yun M.H."/>
        </authorList>
    </citation>
    <scope>NUCLEOTIDE SEQUENCE</scope>
    <source>
        <strain evidence="1">20211129_DDA</strain>
        <tissue evidence="1">Liver</tissue>
    </source>
</reference>
<evidence type="ECO:0000313" key="1">
    <source>
        <dbReference type="EMBL" id="KAJ1141093.1"/>
    </source>
</evidence>
<dbReference type="InterPro" id="IPR042566">
    <property type="entry name" value="L1_C"/>
</dbReference>
<dbReference type="Gene3D" id="3.30.250.20">
    <property type="entry name" value="L1 transposable element, C-terminal domain"/>
    <property type="match status" value="1"/>
</dbReference>
<dbReference type="AlphaFoldDB" id="A0AAV7QRM0"/>
<proteinExistence type="predicted"/>
<dbReference type="EMBL" id="JANPWB010000010">
    <property type="protein sequence ID" value="KAJ1141093.1"/>
    <property type="molecule type" value="Genomic_DNA"/>
</dbReference>